<dbReference type="Proteomes" id="UP001310594">
    <property type="component" value="Unassembled WGS sequence"/>
</dbReference>
<dbReference type="InterPro" id="IPR010730">
    <property type="entry name" value="HET"/>
</dbReference>
<reference evidence="3" key="1">
    <citation type="submission" date="2023-08" db="EMBL/GenBank/DDBJ databases">
        <title>Black Yeasts Isolated from many extreme environments.</title>
        <authorList>
            <person name="Coleine C."/>
            <person name="Stajich J.E."/>
            <person name="Selbmann L."/>
        </authorList>
    </citation>
    <scope>NUCLEOTIDE SEQUENCE</scope>
    <source>
        <strain evidence="3">CCFEE 5810</strain>
    </source>
</reference>
<feature type="compositionally biased region" description="Polar residues" evidence="1">
    <location>
        <begin position="38"/>
        <end position="49"/>
    </location>
</feature>
<dbReference type="PANTHER" id="PTHR24148:SF64">
    <property type="entry name" value="HETEROKARYON INCOMPATIBILITY DOMAIN-CONTAINING PROTEIN"/>
    <property type="match status" value="1"/>
</dbReference>
<sequence>MAGPRVHPMREVRSMFNLFGRRSKSRSKLVFPAPKEPQTPSISTQDALEQEISQELTGPPLPNESQMRQDREAVKAENAKVYARDLNFDGEIRLLRIQPGSGPLFASLEYASLESAPAYDALSYCWGAQQQMEPVTIDDKDDFRLSRHLHSAMLRLRRPDRVRLIWIDVICVNQANIAERNRSVQLMWKIYANAHRVIVWVGETEPEAPTCKRLFAGESHHETQLVWCTQPGLAALEHDHVTKKLGDTLQTLEWQSATNGGDVWWKRLWVIQEFSRAKHHPTVYVGPHAINWAFFAQLMRTESHDRLPLFHHLRTREEQSLLQLLFMAKDFYCSDPRDRIYALLGLVKGGQTTILPDYSEPVPRVYEDATLYLIQSEGNLDVLLDGRLERDGGGYPTWVPHFTQLRDRALVRSKDGYEAGLGEPSVSLVPAMRSNSLHLGCAACHSATGRALRLKAVPFGSIASRSTENTLPAPDSTHRTILTRHGQIQKAELSRPLQTLEQVLDELKVDFSRDTALPLDRATGIGYLILDYMFGGLRSAVDEYTRIDHVRFGDAEKQRAVKEMDRLAAKLGIHLTAARKLDMTLTAVWENAFLTVRHKAIYTPDHDTRRLLLGDHQEMYHVPAKLRRRDFFATSDGFIGMGPATLEVGDEVIVPFGASRPFVIRRHGDHYVLIGDAVVPGIMSGQLVNLCNEGSVQAKDYLLR</sequence>
<dbReference type="PANTHER" id="PTHR24148">
    <property type="entry name" value="ANKYRIN REPEAT DOMAIN-CONTAINING PROTEIN 39 HOMOLOG-RELATED"/>
    <property type="match status" value="1"/>
</dbReference>
<accession>A0AAN7ZVK4</accession>
<dbReference type="EMBL" id="JAVRQU010000003">
    <property type="protein sequence ID" value="KAK5705206.1"/>
    <property type="molecule type" value="Genomic_DNA"/>
</dbReference>
<dbReference type="AlphaFoldDB" id="A0AAN7ZVK4"/>
<proteinExistence type="predicted"/>
<evidence type="ECO:0000256" key="1">
    <source>
        <dbReference type="SAM" id="MobiDB-lite"/>
    </source>
</evidence>
<dbReference type="Pfam" id="PF06985">
    <property type="entry name" value="HET"/>
    <property type="match status" value="1"/>
</dbReference>
<evidence type="ECO:0000313" key="3">
    <source>
        <dbReference type="EMBL" id="KAK5705206.1"/>
    </source>
</evidence>
<organism evidence="3 4">
    <name type="scientific">Elasticomyces elasticus</name>
    <dbReference type="NCBI Taxonomy" id="574655"/>
    <lineage>
        <taxon>Eukaryota</taxon>
        <taxon>Fungi</taxon>
        <taxon>Dikarya</taxon>
        <taxon>Ascomycota</taxon>
        <taxon>Pezizomycotina</taxon>
        <taxon>Dothideomycetes</taxon>
        <taxon>Dothideomycetidae</taxon>
        <taxon>Mycosphaerellales</taxon>
        <taxon>Teratosphaeriaceae</taxon>
        <taxon>Elasticomyces</taxon>
    </lineage>
</organism>
<dbReference type="Pfam" id="PF26639">
    <property type="entry name" value="Het-6_barrel"/>
    <property type="match status" value="1"/>
</dbReference>
<name>A0AAN7ZVK4_9PEZI</name>
<protein>
    <recommendedName>
        <fullName evidence="2">Heterokaryon incompatibility domain-containing protein</fullName>
    </recommendedName>
</protein>
<gene>
    <name evidence="3" type="ORF">LTR97_002323</name>
</gene>
<feature type="region of interest" description="Disordered" evidence="1">
    <location>
        <begin position="27"/>
        <end position="49"/>
    </location>
</feature>
<evidence type="ECO:0000313" key="4">
    <source>
        <dbReference type="Proteomes" id="UP001310594"/>
    </source>
</evidence>
<evidence type="ECO:0000259" key="2">
    <source>
        <dbReference type="Pfam" id="PF06985"/>
    </source>
</evidence>
<feature type="domain" description="Heterokaryon incompatibility" evidence="2">
    <location>
        <begin position="119"/>
        <end position="273"/>
    </location>
</feature>
<dbReference type="InterPro" id="IPR052895">
    <property type="entry name" value="HetReg/Transcr_Mod"/>
</dbReference>
<comment type="caution">
    <text evidence="3">The sequence shown here is derived from an EMBL/GenBank/DDBJ whole genome shotgun (WGS) entry which is preliminary data.</text>
</comment>